<dbReference type="Gene3D" id="3.40.50.300">
    <property type="entry name" value="P-loop containing nucleotide triphosphate hydrolases"/>
    <property type="match status" value="1"/>
</dbReference>
<evidence type="ECO:0000313" key="2">
    <source>
        <dbReference type="Proteomes" id="UP000187283"/>
    </source>
</evidence>
<protein>
    <submittedName>
        <fullName evidence="1">Uncharacterized protein</fullName>
    </submittedName>
</protein>
<dbReference type="InterPro" id="IPR027417">
    <property type="entry name" value="P-loop_NTPase"/>
</dbReference>
<reference evidence="1 2" key="1">
    <citation type="submission" date="2017-01" db="EMBL/GenBank/DDBJ databases">
        <authorList>
            <person name="Mah S.A."/>
            <person name="Swanson W.J."/>
            <person name="Moy G.W."/>
            <person name="Vacquier V.D."/>
        </authorList>
    </citation>
    <scope>NUCLEOTIDE SEQUENCE [LARGE SCALE GENOMIC DNA]</scope>
    <source>
        <strain evidence="1 2">GSMNP</strain>
    </source>
</reference>
<accession>A0A1R1XER9</accession>
<name>A0A1R1XER9_9FUNG</name>
<comment type="caution">
    <text evidence="1">The sequence shown here is derived from an EMBL/GenBank/DDBJ whole genome shotgun (WGS) entry which is preliminary data.</text>
</comment>
<dbReference type="STRING" id="133412.A0A1R1XER9"/>
<evidence type="ECO:0000313" key="1">
    <source>
        <dbReference type="EMBL" id="OMJ13127.1"/>
    </source>
</evidence>
<sequence length="139" mass="15849">MFNSQESPTASKSITFQPQILSIQRYLHELAREHNSTIIVINSAVFDGNYEDRQESLPKYEPQTNIGDIISSNSQKTDALISELGFKPALGLNWTYVCHHRIFLSQQQLNANKNIPHNHRIAQEAEFRAVLTRSINLSL</sequence>
<gene>
    <name evidence="1" type="ORF">AYI70_g8697</name>
</gene>
<dbReference type="EMBL" id="LSSN01003622">
    <property type="protein sequence ID" value="OMJ13127.1"/>
    <property type="molecule type" value="Genomic_DNA"/>
</dbReference>
<proteinExistence type="predicted"/>
<dbReference type="Proteomes" id="UP000187283">
    <property type="component" value="Unassembled WGS sequence"/>
</dbReference>
<organism evidence="1 2">
    <name type="scientific">Smittium culicis</name>
    <dbReference type="NCBI Taxonomy" id="133412"/>
    <lineage>
        <taxon>Eukaryota</taxon>
        <taxon>Fungi</taxon>
        <taxon>Fungi incertae sedis</taxon>
        <taxon>Zoopagomycota</taxon>
        <taxon>Kickxellomycotina</taxon>
        <taxon>Harpellomycetes</taxon>
        <taxon>Harpellales</taxon>
        <taxon>Legeriomycetaceae</taxon>
        <taxon>Smittium</taxon>
    </lineage>
</organism>
<dbReference type="AlphaFoldDB" id="A0A1R1XER9"/>
<keyword evidence="2" id="KW-1185">Reference proteome</keyword>